<dbReference type="RefSeq" id="WP_230502796.1">
    <property type="nucleotide sequence ID" value="NZ_CAKJTJ010000020.1"/>
</dbReference>
<reference evidence="2 3" key="1">
    <citation type="submission" date="2021-10" db="EMBL/GenBank/DDBJ databases">
        <authorList>
            <person name="Criscuolo A."/>
        </authorList>
    </citation>
    <scope>NUCLEOTIDE SEQUENCE [LARGE SCALE GENOMIC DNA]</scope>
    <source>
        <strain evidence="3">CIP 111883</strain>
    </source>
</reference>
<sequence>MSLKQTAMKLTTIYKNNPSIEAIMLAGSVATGWEDEFSDIELHILWKKPPSDDDRKQPIQFINGSVLSYFPFEDGEWSESYLTPEGIKLEISNFLTSTVETFITDVTIHFDMNYDKQCILASIKDGMPLYGEMVINSLKQSISIYPHQLAKRMISENLWLGSRWNNRAALMKRQDRLMLNGVTQDACIKLMGVLFGLNKMYVHHPSFKWLSNKEKEFTVKPENFVARINQFLLSNQEQALKELEDLFADVIRLVHQYHLDLDIEEQKRMIGYNK</sequence>
<gene>
    <name evidence="2" type="ORF">BACCIP111883_03180</name>
</gene>
<evidence type="ECO:0000313" key="3">
    <source>
        <dbReference type="Proteomes" id="UP000789833"/>
    </source>
</evidence>
<organism evidence="2 3">
    <name type="scientific">Sutcliffiella rhizosphaerae</name>
    <dbReference type="NCBI Taxonomy" id="2880967"/>
    <lineage>
        <taxon>Bacteria</taxon>
        <taxon>Bacillati</taxon>
        <taxon>Bacillota</taxon>
        <taxon>Bacilli</taxon>
        <taxon>Bacillales</taxon>
        <taxon>Bacillaceae</taxon>
        <taxon>Sutcliffiella</taxon>
    </lineage>
</organism>
<dbReference type="SUPFAM" id="SSF81301">
    <property type="entry name" value="Nucleotidyltransferase"/>
    <property type="match status" value="1"/>
</dbReference>
<comment type="caution">
    <text evidence="2">The sequence shown here is derived from an EMBL/GenBank/DDBJ whole genome shotgun (WGS) entry which is preliminary data.</text>
</comment>
<dbReference type="EMBL" id="CAKJTJ010000020">
    <property type="protein sequence ID" value="CAG9622389.1"/>
    <property type="molecule type" value="Genomic_DNA"/>
</dbReference>
<dbReference type="Proteomes" id="UP000789833">
    <property type="component" value="Unassembled WGS sequence"/>
</dbReference>
<evidence type="ECO:0000313" key="2">
    <source>
        <dbReference type="EMBL" id="CAG9622389.1"/>
    </source>
</evidence>
<feature type="domain" description="DUF4037" evidence="1">
    <location>
        <begin position="115"/>
        <end position="210"/>
    </location>
</feature>
<name>A0ABM8YQV7_9BACI</name>
<dbReference type="Gene3D" id="3.30.460.10">
    <property type="entry name" value="Beta Polymerase, domain 2"/>
    <property type="match status" value="1"/>
</dbReference>
<proteinExistence type="predicted"/>
<keyword evidence="3" id="KW-1185">Reference proteome</keyword>
<evidence type="ECO:0000259" key="1">
    <source>
        <dbReference type="Pfam" id="PF13228"/>
    </source>
</evidence>
<protein>
    <recommendedName>
        <fullName evidence="1">DUF4037 domain-containing protein</fullName>
    </recommendedName>
</protein>
<dbReference type="InterPro" id="IPR043519">
    <property type="entry name" value="NT_sf"/>
</dbReference>
<accession>A0ABM8YQV7</accession>
<dbReference type="InterPro" id="IPR025117">
    <property type="entry name" value="DUF4037"/>
</dbReference>
<dbReference type="Pfam" id="PF13228">
    <property type="entry name" value="DUF4037"/>
    <property type="match status" value="1"/>
</dbReference>